<dbReference type="SMART" id="SM00226">
    <property type="entry name" value="LMWPc"/>
    <property type="match status" value="1"/>
</dbReference>
<keyword evidence="1" id="KW-0059">Arsenical resistance</keyword>
<dbReference type="AlphaFoldDB" id="A0A5E6M819"/>
<dbReference type="PANTHER" id="PTHR43428">
    <property type="entry name" value="ARSENATE REDUCTASE"/>
    <property type="match status" value="1"/>
</dbReference>
<feature type="domain" description="Phosphotyrosine protein phosphatase I" evidence="2">
    <location>
        <begin position="12"/>
        <end position="147"/>
    </location>
</feature>
<sequence>MQTKMSSSATKPAFLFLCTGNSARSVLAEFLFRSLAGDRFRVESAGSHPTGRVNPHALSVLQNTYGIDASAARSKRIDELPHEPFAAVVTLCDSAAAHCPVWPYPAARAHWPFPDPAAVEGTAEEKEKAFRDVAQALEERFRRLLALPLENFFDRLRLEQELHRLAS</sequence>
<organism evidence="3 4">
    <name type="scientific">Methylacidimicrobium tartarophylax</name>
    <dbReference type="NCBI Taxonomy" id="1041768"/>
    <lineage>
        <taxon>Bacteria</taxon>
        <taxon>Pseudomonadati</taxon>
        <taxon>Verrucomicrobiota</taxon>
        <taxon>Methylacidimicrobium</taxon>
    </lineage>
</organism>
<protein>
    <submittedName>
        <fullName evidence="3">Arsenate reductase</fullName>
        <ecNumber evidence="3">1.20.4.4</ecNumber>
    </submittedName>
</protein>
<dbReference type="Proteomes" id="UP000334923">
    <property type="component" value="Unassembled WGS sequence"/>
</dbReference>
<keyword evidence="4" id="KW-1185">Reference proteome</keyword>
<evidence type="ECO:0000256" key="1">
    <source>
        <dbReference type="ARBA" id="ARBA00022849"/>
    </source>
</evidence>
<accession>A0A5E6M819</accession>
<reference evidence="3 4" key="1">
    <citation type="submission" date="2019-09" db="EMBL/GenBank/DDBJ databases">
        <authorList>
            <person name="Cremers G."/>
        </authorList>
    </citation>
    <scope>NUCLEOTIDE SEQUENCE [LARGE SCALE GENOMIC DNA]</scope>
    <source>
        <strain evidence="3">4A</strain>
    </source>
</reference>
<dbReference type="EC" id="1.20.4.4" evidence="3"/>
<evidence type="ECO:0000259" key="2">
    <source>
        <dbReference type="SMART" id="SM00226"/>
    </source>
</evidence>
<dbReference type="PANTHER" id="PTHR43428:SF1">
    <property type="entry name" value="ARSENATE REDUCTASE"/>
    <property type="match status" value="1"/>
</dbReference>
<dbReference type="InterPro" id="IPR023485">
    <property type="entry name" value="Ptyr_pPase"/>
</dbReference>
<keyword evidence="3" id="KW-0560">Oxidoreductase</keyword>
<evidence type="ECO:0000313" key="4">
    <source>
        <dbReference type="Proteomes" id="UP000334923"/>
    </source>
</evidence>
<dbReference type="GO" id="GO:0030612">
    <property type="term" value="F:arsenate reductase (thioredoxin) activity"/>
    <property type="evidence" value="ECO:0007669"/>
    <property type="project" value="UniProtKB-EC"/>
</dbReference>
<gene>
    <name evidence="3" type="primary">ARSC2</name>
    <name evidence="3" type="synonym">arsC</name>
    <name evidence="3" type="ORF">MAMT_00595</name>
</gene>
<name>A0A5E6M819_9BACT</name>
<dbReference type="Gene3D" id="3.40.50.2300">
    <property type="match status" value="1"/>
</dbReference>
<dbReference type="GO" id="GO:0046685">
    <property type="term" value="P:response to arsenic-containing substance"/>
    <property type="evidence" value="ECO:0007669"/>
    <property type="project" value="UniProtKB-KW"/>
</dbReference>
<evidence type="ECO:0000313" key="3">
    <source>
        <dbReference type="EMBL" id="VVM05335.1"/>
    </source>
</evidence>
<proteinExistence type="predicted"/>
<dbReference type="InterPro" id="IPR036196">
    <property type="entry name" value="Ptyr_pPase_sf"/>
</dbReference>
<dbReference type="CDD" id="cd16345">
    <property type="entry name" value="LMWP_ArsC"/>
    <property type="match status" value="1"/>
</dbReference>
<dbReference type="EMBL" id="CABFVA020000021">
    <property type="protein sequence ID" value="VVM05335.1"/>
    <property type="molecule type" value="Genomic_DNA"/>
</dbReference>
<dbReference type="Pfam" id="PF01451">
    <property type="entry name" value="LMWPc"/>
    <property type="match status" value="1"/>
</dbReference>
<dbReference type="SUPFAM" id="SSF52788">
    <property type="entry name" value="Phosphotyrosine protein phosphatases I"/>
    <property type="match status" value="1"/>
</dbReference>